<evidence type="ECO:0000256" key="4">
    <source>
        <dbReference type="ARBA" id="ARBA00012955"/>
    </source>
</evidence>
<dbReference type="EC" id="2.7.4.3" evidence="4"/>
<dbReference type="PRINTS" id="PR00094">
    <property type="entry name" value="ADENYLTKNASE"/>
</dbReference>
<evidence type="ECO:0000313" key="13">
    <source>
        <dbReference type="EMBL" id="CAF1138338.1"/>
    </source>
</evidence>
<dbReference type="GO" id="GO:0004017">
    <property type="term" value="F:AMP kinase activity"/>
    <property type="evidence" value="ECO:0007669"/>
    <property type="project" value="UniProtKB-EC"/>
</dbReference>
<evidence type="ECO:0000256" key="3">
    <source>
        <dbReference type="ARBA" id="ARBA00011245"/>
    </source>
</evidence>
<dbReference type="PANTHER" id="PTHR23359">
    <property type="entry name" value="NUCLEOTIDE KINASE"/>
    <property type="match status" value="1"/>
</dbReference>
<feature type="region of interest" description="Disordered" evidence="12">
    <location>
        <begin position="471"/>
        <end position="673"/>
    </location>
</feature>
<dbReference type="GO" id="GO:0005737">
    <property type="term" value="C:cytoplasm"/>
    <property type="evidence" value="ECO:0007669"/>
    <property type="project" value="UniProtKB-SubCell"/>
</dbReference>
<accession>A0A815IUV1</accession>
<reference evidence="14" key="1">
    <citation type="submission" date="2021-02" db="EMBL/GenBank/DDBJ databases">
        <authorList>
            <person name="Nowell W R."/>
        </authorList>
    </citation>
    <scope>NUCLEOTIDE SEQUENCE</scope>
</reference>
<evidence type="ECO:0000256" key="2">
    <source>
        <dbReference type="ARBA" id="ARBA00004496"/>
    </source>
</evidence>
<dbReference type="SUPFAM" id="SSF47391">
    <property type="entry name" value="Dimerization-anchoring domain of cAMP-dependent PK regulatory subunit"/>
    <property type="match status" value="2"/>
</dbReference>
<keyword evidence="15" id="KW-1185">Reference proteome</keyword>
<comment type="function">
    <text evidence="1">Catalyzes the reversible transfer of the terminal phosphate group between ATP and AMP. Plays an important role in cellular energy homeostasis and in adenine nucleotide metabolism.</text>
</comment>
<evidence type="ECO:0000256" key="1">
    <source>
        <dbReference type="ARBA" id="ARBA00003053"/>
    </source>
</evidence>
<evidence type="ECO:0000313" key="16">
    <source>
        <dbReference type="Proteomes" id="UP000663877"/>
    </source>
</evidence>
<dbReference type="PROSITE" id="PS00113">
    <property type="entry name" value="ADENYLATE_KINASE"/>
    <property type="match status" value="2"/>
</dbReference>
<keyword evidence="9" id="KW-0067">ATP-binding</keyword>
<evidence type="ECO:0000256" key="10">
    <source>
        <dbReference type="ARBA" id="ARBA00031517"/>
    </source>
</evidence>
<dbReference type="AlphaFoldDB" id="A0A815IUV1"/>
<dbReference type="SUPFAM" id="SSF52540">
    <property type="entry name" value="P-loop containing nucleoside triphosphate hydrolases"/>
    <property type="match status" value="2"/>
</dbReference>
<dbReference type="CDD" id="cd01428">
    <property type="entry name" value="ADK"/>
    <property type="match status" value="2"/>
</dbReference>
<evidence type="ECO:0000256" key="7">
    <source>
        <dbReference type="ARBA" id="ARBA00022741"/>
    </source>
</evidence>
<dbReference type="GO" id="GO:0005524">
    <property type="term" value="F:ATP binding"/>
    <property type="evidence" value="ECO:0007669"/>
    <property type="project" value="UniProtKB-KW"/>
</dbReference>
<feature type="compositionally biased region" description="Basic and acidic residues" evidence="12">
    <location>
        <begin position="632"/>
        <end position="671"/>
    </location>
</feature>
<evidence type="ECO:0000313" key="15">
    <source>
        <dbReference type="Proteomes" id="UP000663832"/>
    </source>
</evidence>
<comment type="caution">
    <text evidence="14">The sequence shown here is derived from an EMBL/GenBank/DDBJ whole genome shotgun (WGS) entry which is preliminary data.</text>
</comment>
<evidence type="ECO:0000256" key="9">
    <source>
        <dbReference type="ARBA" id="ARBA00022840"/>
    </source>
</evidence>
<comment type="subunit">
    <text evidence="3">Monomer.</text>
</comment>
<feature type="compositionally biased region" description="Polar residues" evidence="12">
    <location>
        <begin position="540"/>
        <end position="552"/>
    </location>
</feature>
<keyword evidence="5" id="KW-0963">Cytoplasm</keyword>
<dbReference type="Proteomes" id="UP000663877">
    <property type="component" value="Unassembled WGS sequence"/>
</dbReference>
<sequence>MATNSYGEHGSQSAANYINKKGINELFEGIMTALMVHKPDDHITFMRKCLDKVDAENHPDRISGDFFITKSSCSLLPPIHSKLNESSSFDPQLVLPRIEHTKTNSSHKPLIFILSSSNSLKLCSRLLERYHQINYVSINDQSKYRYDSIQHEIEQYYSQSNGFLITGDIDEQNFLRQWQDKLGRISLILILSSNTNHKISNQTSKIIQIDSTKNFNDILASMIHYLDKLFLQDTFFNQRFSTMSIEIDHFHLPIFFCIDNHRIATKANTEEDLSFDNEFEMGDEENNNSFIYTLCQHLVEQFSFKYISYGDLNKKISNYEQLKKEIIESRDICSGYIIDYFPTSLNDLRRFYSEIGPCSALIYIGDYRTGIESTEVDTIIQKFEQNKKALHVDCRMEVDEIYEDFKIMSQSNKDATPELAKDYISKRKIPQLFEALMTGLMVNKPEDHIDFLIESLSRCKGNKQSLKWDTFVGQKGDGKNKLPPIDISTTSESKLNNQTKLNPISNGKQDEKPKSELPTFPVHQVPAKPDAQQPPPKPEQNISAKPVEQSSAPKLEQHAPAKSDAQPHPEQHAPAKPDAQSHPEQHAAVKTDVHPPAVQQAPAKPDAQPHPEQHASVKTDAQPPAVQQAPVKSDDQPHSEQHAPVKTDAQPKPEQHADVKNNDNANKDLLKGKPLIFVGGGPGSGKRTQCQKMVEKYGFTHLSAGDIIRAASKDTSTEKGRNFNEAMLQGKLISTEDILGLIKDAIYHEAKKASGFLIDGFPRRIEQGMQFEKDIAECNVLIYFDVPEDVMAKRLVKRGESSGRIDDNDQVIAKRLLTFREETQPILGYYGKQGKLITIEANRQIEEVSDDLSKAFEGLMAQQQVVIPHKPNMDKLKNKKIIFVVGGPGSGKGTQCERIVQKYGYTHLSTGDLLRETVQSKSERGEQLNALMKEGKLVPMEVVLDLLRENMLEKAENSKGYLIDGYPREVPQARKFEEMIAPCNLVLYVRASDETMTKRLLHRGQTSGRVDDNEETIKKRLKTFHDQTIPVLDLYERKNKLAEVNSELPPDEVFKEVQEALDKLV</sequence>
<evidence type="ECO:0000256" key="11">
    <source>
        <dbReference type="ARBA" id="ARBA00078502"/>
    </source>
</evidence>
<organism evidence="14 16">
    <name type="scientific">Adineta steineri</name>
    <dbReference type="NCBI Taxonomy" id="433720"/>
    <lineage>
        <taxon>Eukaryota</taxon>
        <taxon>Metazoa</taxon>
        <taxon>Spiralia</taxon>
        <taxon>Gnathifera</taxon>
        <taxon>Rotifera</taxon>
        <taxon>Eurotatoria</taxon>
        <taxon>Bdelloidea</taxon>
        <taxon>Adinetida</taxon>
        <taxon>Adinetidae</taxon>
        <taxon>Adineta</taxon>
    </lineage>
</organism>
<keyword evidence="8" id="KW-0418">Kinase</keyword>
<dbReference type="Gene3D" id="3.40.50.300">
    <property type="entry name" value="P-loop containing nucleotide triphosphate hydrolases"/>
    <property type="match status" value="2"/>
</dbReference>
<gene>
    <name evidence="14" type="ORF">BJG266_LOCUS36169</name>
    <name evidence="13" type="ORF">QVE165_LOCUS22334</name>
</gene>
<feature type="compositionally biased region" description="Basic and acidic residues" evidence="12">
    <location>
        <begin position="555"/>
        <end position="593"/>
    </location>
</feature>
<proteinExistence type="inferred from homology"/>
<evidence type="ECO:0000313" key="14">
    <source>
        <dbReference type="EMBL" id="CAF1373611.1"/>
    </source>
</evidence>
<feature type="compositionally biased region" description="Polar residues" evidence="12">
    <location>
        <begin position="487"/>
        <end position="507"/>
    </location>
</feature>
<dbReference type="InterPro" id="IPR000850">
    <property type="entry name" value="Adenylat/UMP-CMP_kin"/>
</dbReference>
<dbReference type="Pfam" id="PF00406">
    <property type="entry name" value="ADK"/>
    <property type="match status" value="2"/>
</dbReference>
<dbReference type="InterPro" id="IPR033690">
    <property type="entry name" value="Adenylat_kinase_CS"/>
</dbReference>
<name>A0A815IUV1_9BILA</name>
<evidence type="ECO:0000256" key="6">
    <source>
        <dbReference type="ARBA" id="ARBA00022679"/>
    </source>
</evidence>
<dbReference type="InterPro" id="IPR027417">
    <property type="entry name" value="P-loop_NTPase"/>
</dbReference>
<keyword evidence="6" id="KW-0808">Transferase</keyword>
<dbReference type="EMBL" id="CAJNOM010000147">
    <property type="protein sequence ID" value="CAF1138338.1"/>
    <property type="molecule type" value="Genomic_DNA"/>
</dbReference>
<evidence type="ECO:0000256" key="5">
    <source>
        <dbReference type="ARBA" id="ARBA00022490"/>
    </source>
</evidence>
<protein>
    <recommendedName>
        <fullName evidence="4">adenylate kinase</fullName>
        <ecNumber evidence="4">2.7.4.3</ecNumber>
    </recommendedName>
    <alternativeName>
        <fullName evidence="10">ATP:AMP phosphotransferase</fullName>
    </alternativeName>
    <alternativeName>
        <fullName evidence="11">Adenylate monophosphate kinase</fullName>
    </alternativeName>
</protein>
<evidence type="ECO:0000256" key="8">
    <source>
        <dbReference type="ARBA" id="ARBA00022777"/>
    </source>
</evidence>
<dbReference type="CDD" id="cd22978">
    <property type="entry name" value="DD_AK5"/>
    <property type="match status" value="1"/>
</dbReference>
<dbReference type="Proteomes" id="UP000663832">
    <property type="component" value="Unassembled WGS sequence"/>
</dbReference>
<dbReference type="OrthoDB" id="442176at2759"/>
<dbReference type="HAMAP" id="MF_00235">
    <property type="entry name" value="Adenylate_kinase_Adk"/>
    <property type="match status" value="2"/>
</dbReference>
<feature type="compositionally biased region" description="Basic and acidic residues" evidence="12">
    <location>
        <begin position="607"/>
        <end position="617"/>
    </location>
</feature>
<dbReference type="EMBL" id="CAJNOI010001020">
    <property type="protein sequence ID" value="CAF1373611.1"/>
    <property type="molecule type" value="Genomic_DNA"/>
</dbReference>
<keyword evidence="7" id="KW-0547">Nucleotide-binding</keyword>
<comment type="subcellular location">
    <subcellularLocation>
        <location evidence="2">Cytoplasm</location>
    </subcellularLocation>
</comment>
<dbReference type="FunFam" id="3.40.50.300:FF:000315">
    <property type="entry name" value="Adenylate kinase 1"/>
    <property type="match status" value="1"/>
</dbReference>
<evidence type="ECO:0000256" key="12">
    <source>
        <dbReference type="SAM" id="MobiDB-lite"/>
    </source>
</evidence>